<reference evidence="2 3" key="1">
    <citation type="submission" date="2024-01" db="EMBL/GenBank/DDBJ databases">
        <title>The genomes of 5 underutilized Papilionoideae crops provide insights into root nodulation and disease resistanc.</title>
        <authorList>
            <person name="Yuan L."/>
        </authorList>
    </citation>
    <scope>NUCLEOTIDE SEQUENCE [LARGE SCALE GENOMIC DNA]</scope>
    <source>
        <strain evidence="2">ZHUSHIDOU_FW_LH</strain>
        <tissue evidence="2">Leaf</tissue>
    </source>
</reference>
<keyword evidence="3" id="KW-1185">Reference proteome</keyword>
<accession>A0AAN9ICI4</accession>
<evidence type="ECO:0000313" key="3">
    <source>
        <dbReference type="Proteomes" id="UP001372338"/>
    </source>
</evidence>
<proteinExistence type="predicted"/>
<evidence type="ECO:0000313" key="2">
    <source>
        <dbReference type="EMBL" id="KAK7273129.1"/>
    </source>
</evidence>
<feature type="transmembrane region" description="Helical" evidence="1">
    <location>
        <begin position="28"/>
        <end position="51"/>
    </location>
</feature>
<evidence type="ECO:0000256" key="1">
    <source>
        <dbReference type="SAM" id="Phobius"/>
    </source>
</evidence>
<comment type="caution">
    <text evidence="2">The sequence shown here is derived from an EMBL/GenBank/DDBJ whole genome shotgun (WGS) entry which is preliminary data.</text>
</comment>
<sequence length="124" mass="14206">MLSWNSRIARHCCIVCVVGDFGLWASKYIVVFYLCNSLCLLIKLFSLRLVFYHLAHFSLIKLYHFHSSLVKYQYKTKLSYPSPLSATSHHHTPPPLHVASPCHALPVSTARLSLLCFIILQFNT</sequence>
<protein>
    <submittedName>
        <fullName evidence="2">Uncharacterized protein</fullName>
    </submittedName>
</protein>
<keyword evidence="1" id="KW-0472">Membrane</keyword>
<keyword evidence="1" id="KW-0812">Transmembrane</keyword>
<dbReference type="Proteomes" id="UP001372338">
    <property type="component" value="Unassembled WGS sequence"/>
</dbReference>
<dbReference type="EMBL" id="JAYWIO010000003">
    <property type="protein sequence ID" value="KAK7273129.1"/>
    <property type="molecule type" value="Genomic_DNA"/>
</dbReference>
<name>A0AAN9ICI4_CROPI</name>
<keyword evidence="1" id="KW-1133">Transmembrane helix</keyword>
<gene>
    <name evidence="2" type="ORF">RIF29_14175</name>
</gene>
<organism evidence="2 3">
    <name type="scientific">Crotalaria pallida</name>
    <name type="common">Smooth rattlebox</name>
    <name type="synonym">Crotalaria striata</name>
    <dbReference type="NCBI Taxonomy" id="3830"/>
    <lineage>
        <taxon>Eukaryota</taxon>
        <taxon>Viridiplantae</taxon>
        <taxon>Streptophyta</taxon>
        <taxon>Embryophyta</taxon>
        <taxon>Tracheophyta</taxon>
        <taxon>Spermatophyta</taxon>
        <taxon>Magnoliopsida</taxon>
        <taxon>eudicotyledons</taxon>
        <taxon>Gunneridae</taxon>
        <taxon>Pentapetalae</taxon>
        <taxon>rosids</taxon>
        <taxon>fabids</taxon>
        <taxon>Fabales</taxon>
        <taxon>Fabaceae</taxon>
        <taxon>Papilionoideae</taxon>
        <taxon>50 kb inversion clade</taxon>
        <taxon>genistoids sensu lato</taxon>
        <taxon>core genistoids</taxon>
        <taxon>Crotalarieae</taxon>
        <taxon>Crotalaria</taxon>
    </lineage>
</organism>
<dbReference type="AlphaFoldDB" id="A0AAN9ICI4"/>